<gene>
    <name evidence="1" type="ORF">NC799_17780</name>
</gene>
<organism evidence="1 2">
    <name type="scientific">Aquibacillus salsiterrae</name>
    <dbReference type="NCBI Taxonomy" id="2950439"/>
    <lineage>
        <taxon>Bacteria</taxon>
        <taxon>Bacillati</taxon>
        <taxon>Bacillota</taxon>
        <taxon>Bacilli</taxon>
        <taxon>Bacillales</taxon>
        <taxon>Bacillaceae</taxon>
        <taxon>Aquibacillus</taxon>
    </lineage>
</organism>
<dbReference type="Proteomes" id="UP001145069">
    <property type="component" value="Unassembled WGS sequence"/>
</dbReference>
<name>A0A9X3WKD3_9BACI</name>
<accession>A0A9X3WKD3</accession>
<proteinExistence type="predicted"/>
<keyword evidence="2" id="KW-1185">Reference proteome</keyword>
<reference evidence="1" key="1">
    <citation type="submission" date="2022-06" db="EMBL/GenBank/DDBJ databases">
        <title>Aquibacillus sp. a new bacterium isolated from soil saline samples.</title>
        <authorList>
            <person name="Galisteo C."/>
            <person name="De La Haba R."/>
            <person name="Sanchez-Porro C."/>
            <person name="Ventosa A."/>
        </authorList>
    </citation>
    <scope>NUCLEOTIDE SEQUENCE</scope>
    <source>
        <strain evidence="1">3ASR75-54</strain>
    </source>
</reference>
<dbReference type="AlphaFoldDB" id="A0A9X3WKD3"/>
<protein>
    <submittedName>
        <fullName evidence="1">Uncharacterized protein</fullName>
    </submittedName>
</protein>
<dbReference type="RefSeq" id="WP_272447792.1">
    <property type="nucleotide sequence ID" value="NZ_JAMQKC010000042.1"/>
</dbReference>
<sequence length="86" mass="9964">MVSKLKSFVFESVPTGIRAHRKGDEKVKRNTTYTDDMDQAFPSGIYTTPNVKVPNLRFRDLDKWCQENGKSPESLTTKELEQFRSH</sequence>
<evidence type="ECO:0000313" key="1">
    <source>
        <dbReference type="EMBL" id="MDC3418696.1"/>
    </source>
</evidence>
<dbReference type="EMBL" id="JAMQKC010000042">
    <property type="protein sequence ID" value="MDC3418696.1"/>
    <property type="molecule type" value="Genomic_DNA"/>
</dbReference>
<evidence type="ECO:0000313" key="2">
    <source>
        <dbReference type="Proteomes" id="UP001145069"/>
    </source>
</evidence>
<comment type="caution">
    <text evidence="1">The sequence shown here is derived from an EMBL/GenBank/DDBJ whole genome shotgun (WGS) entry which is preliminary data.</text>
</comment>